<sequence>MFSKIKERGLNTGDLKLIAIVAMTIDHLTWLLFPGLQRVWFVCALHIIGRLTAPIMWFFIAEGSYYTKDSIKYIKRLFLFAIISHFAYSFAFGLSPLPFKSGIFNQTSVIWSLAIGATLIFAVQKHKLPGIVTVFLIILANLLSFPADWSCIAVMVPFFLYMHRGDFKKQAVDYIIFALVYAAVYFIFIDRVYAVLQLFICLCIPLLRMYNGEVGSNKSMKWLFYIYYPAHLFLIGFIRILLYGNVNILF</sequence>
<protein>
    <submittedName>
        <fullName evidence="1">Conjugal transfer protein TraX</fullName>
    </submittedName>
</protein>
<dbReference type="EMBL" id="CP032364">
    <property type="protein sequence ID" value="AYB00157.1"/>
    <property type="molecule type" value="Genomic_DNA"/>
</dbReference>
<dbReference type="AlphaFoldDB" id="A0A385Q246"/>
<dbReference type="KEGG" id="lua:D4A81_09525"/>
<dbReference type="Pfam" id="PF05857">
    <property type="entry name" value="TraX"/>
    <property type="match status" value="1"/>
</dbReference>
<dbReference type="RefSeq" id="WP_111525329.1">
    <property type="nucleotide sequence ID" value="NZ_CP032364.1"/>
</dbReference>
<evidence type="ECO:0000313" key="2">
    <source>
        <dbReference type="Proteomes" id="UP000265562"/>
    </source>
</evidence>
<reference evidence="1 2" key="1">
    <citation type="submission" date="2018-09" db="EMBL/GenBank/DDBJ databases">
        <title>Genome sequencing of Lachnoanaerobaculum umeaense DSM 23576.</title>
        <authorList>
            <person name="Kook J.-K."/>
            <person name="Park S.-N."/>
            <person name="Lim Y.K."/>
        </authorList>
    </citation>
    <scope>NUCLEOTIDE SEQUENCE [LARGE SCALE GENOMIC DNA]</scope>
    <source>
        <strain evidence="2">DSM 23576 \ CCUG 58757</strain>
    </source>
</reference>
<evidence type="ECO:0000313" key="1">
    <source>
        <dbReference type="EMBL" id="AYB00157.1"/>
    </source>
</evidence>
<dbReference type="OrthoDB" id="9781069at2"/>
<name>A0A385Q246_9FIRM</name>
<keyword evidence="2" id="KW-1185">Reference proteome</keyword>
<dbReference type="Proteomes" id="UP000265562">
    <property type="component" value="Chromosome"/>
</dbReference>
<proteinExistence type="predicted"/>
<gene>
    <name evidence="1" type="ORF">D4A81_09525</name>
</gene>
<accession>A0A385Q246</accession>
<dbReference type="InterPro" id="IPR008875">
    <property type="entry name" value="TraX"/>
</dbReference>
<organism evidence="1 2">
    <name type="scientific">Lachnoanaerobaculum umeaense</name>
    <dbReference type="NCBI Taxonomy" id="617123"/>
    <lineage>
        <taxon>Bacteria</taxon>
        <taxon>Bacillati</taxon>
        <taxon>Bacillota</taxon>
        <taxon>Clostridia</taxon>
        <taxon>Lachnospirales</taxon>
        <taxon>Lachnospiraceae</taxon>
        <taxon>Lachnoanaerobaculum</taxon>
    </lineage>
</organism>